<dbReference type="EMBL" id="JAYWVC010000001">
    <property type="protein sequence ID" value="MED7820563.1"/>
    <property type="molecule type" value="Genomic_DNA"/>
</dbReference>
<feature type="transmembrane region" description="Helical" evidence="1">
    <location>
        <begin position="68"/>
        <end position="89"/>
    </location>
</feature>
<keyword evidence="1" id="KW-1133">Transmembrane helix</keyword>
<dbReference type="Proteomes" id="UP001333996">
    <property type="component" value="Unassembled WGS sequence"/>
</dbReference>
<protein>
    <submittedName>
        <fullName evidence="2">Uncharacterized protein</fullName>
    </submittedName>
</protein>
<reference evidence="2" key="1">
    <citation type="submission" date="2024-01" db="EMBL/GenBank/DDBJ databases">
        <title>First draft genome sequence data of TA4-1, the type strain of Gram-positive actinobacterium Streptomyces chiangmaiensis.</title>
        <authorList>
            <person name="Yasawong M."/>
            <person name="Nantapong N."/>
        </authorList>
    </citation>
    <scope>NUCLEOTIDE SEQUENCE</scope>
    <source>
        <strain evidence="2">TA4-1</strain>
    </source>
</reference>
<dbReference type="RefSeq" id="WP_329504312.1">
    <property type="nucleotide sequence ID" value="NZ_BAAAYZ010000051.1"/>
</dbReference>
<keyword evidence="1" id="KW-0472">Membrane</keyword>
<gene>
    <name evidence="2" type="ORF">VXC91_00795</name>
</gene>
<evidence type="ECO:0000256" key="1">
    <source>
        <dbReference type="SAM" id="Phobius"/>
    </source>
</evidence>
<proteinExistence type="predicted"/>
<name>A0ABU7FB52_9ACTN</name>
<keyword evidence="3" id="KW-1185">Reference proteome</keyword>
<evidence type="ECO:0000313" key="2">
    <source>
        <dbReference type="EMBL" id="MED7820563.1"/>
    </source>
</evidence>
<evidence type="ECO:0000313" key="3">
    <source>
        <dbReference type="Proteomes" id="UP001333996"/>
    </source>
</evidence>
<accession>A0ABU7FB52</accession>
<keyword evidence="1" id="KW-0812">Transmembrane</keyword>
<comment type="caution">
    <text evidence="2">The sequence shown here is derived from an EMBL/GenBank/DDBJ whole genome shotgun (WGS) entry which is preliminary data.</text>
</comment>
<sequence length="110" mass="12500">MRMHICPVCERSDRTTRLSAYWRTLPPERRAGAPHLARPSLDDERWAAPLGLLTLGCALLVSEAWLGFVGVAGGGVWLVSLRATVAQTARRRAEWRRKLFCRRCERVFLP</sequence>
<organism evidence="2 3">
    <name type="scientific">Streptomyces chiangmaiensis</name>
    <dbReference type="NCBI Taxonomy" id="766497"/>
    <lineage>
        <taxon>Bacteria</taxon>
        <taxon>Bacillati</taxon>
        <taxon>Actinomycetota</taxon>
        <taxon>Actinomycetes</taxon>
        <taxon>Kitasatosporales</taxon>
        <taxon>Streptomycetaceae</taxon>
        <taxon>Streptomyces</taxon>
    </lineage>
</organism>